<dbReference type="EC" id="1.11.1.-" evidence="2"/>
<dbReference type="InterPro" id="IPR003718">
    <property type="entry name" value="OsmC/Ohr_fam"/>
</dbReference>
<gene>
    <name evidence="2" type="ORF">VXC91_29480</name>
</gene>
<protein>
    <submittedName>
        <fullName evidence="2">OsmC family protein</fullName>
        <ecNumber evidence="2">1.11.1.-</ecNumber>
    </submittedName>
</protein>
<name>A0ABU7FPX7_9ACTN</name>
<dbReference type="InterPro" id="IPR036102">
    <property type="entry name" value="OsmC/Ohrsf"/>
</dbReference>
<organism evidence="2 3">
    <name type="scientific">Streptomyces chiangmaiensis</name>
    <dbReference type="NCBI Taxonomy" id="766497"/>
    <lineage>
        <taxon>Bacteria</taxon>
        <taxon>Bacillati</taxon>
        <taxon>Actinomycetota</taxon>
        <taxon>Actinomycetes</taxon>
        <taxon>Kitasatosporales</taxon>
        <taxon>Streptomycetaceae</taxon>
        <taxon>Streptomyces</taxon>
    </lineage>
</organism>
<sequence>MHGARHRSDRPGPQNRGRAPPSDRRRTHPRRRRHGPDPVEVLLAALGASTSMTVRMYADRRTWTLRDVQVRLRLEQGGEPVVVHLDADLDDDRRRG</sequence>
<dbReference type="PANTHER" id="PTHR39624">
    <property type="entry name" value="PROTEIN INVOLVED IN RIMO-MEDIATED BETA-METHYLTHIOLATION OF RIBOSOMAL PROTEIN S12 YCAO"/>
    <property type="match status" value="1"/>
</dbReference>
<evidence type="ECO:0000313" key="3">
    <source>
        <dbReference type="Proteomes" id="UP001333996"/>
    </source>
</evidence>
<dbReference type="EMBL" id="JAYWVC010000133">
    <property type="protein sequence ID" value="MED7825991.1"/>
    <property type="molecule type" value="Genomic_DNA"/>
</dbReference>
<evidence type="ECO:0000256" key="1">
    <source>
        <dbReference type="SAM" id="MobiDB-lite"/>
    </source>
</evidence>
<accession>A0ABU7FPX7</accession>
<dbReference type="PANTHER" id="PTHR39624:SF2">
    <property type="entry name" value="OSMC-LIKE PROTEIN"/>
    <property type="match status" value="1"/>
</dbReference>
<keyword evidence="3" id="KW-1185">Reference proteome</keyword>
<evidence type="ECO:0000313" key="2">
    <source>
        <dbReference type="EMBL" id="MED7825991.1"/>
    </source>
</evidence>
<keyword evidence="2" id="KW-0575">Peroxidase</keyword>
<comment type="caution">
    <text evidence="2">The sequence shown here is derived from an EMBL/GenBank/DDBJ whole genome shotgun (WGS) entry which is preliminary data.</text>
</comment>
<feature type="region of interest" description="Disordered" evidence="1">
    <location>
        <begin position="1"/>
        <end position="38"/>
    </location>
</feature>
<dbReference type="SUPFAM" id="SSF82784">
    <property type="entry name" value="OsmC-like"/>
    <property type="match status" value="1"/>
</dbReference>
<dbReference type="InterPro" id="IPR015946">
    <property type="entry name" value="KH_dom-like_a/b"/>
</dbReference>
<feature type="compositionally biased region" description="Basic residues" evidence="1">
    <location>
        <begin position="25"/>
        <end position="34"/>
    </location>
</feature>
<proteinExistence type="predicted"/>
<keyword evidence="2" id="KW-0560">Oxidoreductase</keyword>
<dbReference type="Proteomes" id="UP001333996">
    <property type="component" value="Unassembled WGS sequence"/>
</dbReference>
<dbReference type="GO" id="GO:0004601">
    <property type="term" value="F:peroxidase activity"/>
    <property type="evidence" value="ECO:0007669"/>
    <property type="project" value="UniProtKB-KW"/>
</dbReference>
<reference evidence="2" key="1">
    <citation type="submission" date="2024-01" db="EMBL/GenBank/DDBJ databases">
        <title>First draft genome sequence data of TA4-1, the type strain of Gram-positive actinobacterium Streptomyces chiangmaiensis.</title>
        <authorList>
            <person name="Yasawong M."/>
            <person name="Nantapong N."/>
        </authorList>
    </citation>
    <scope>NUCLEOTIDE SEQUENCE</scope>
    <source>
        <strain evidence="2">TA4-1</strain>
    </source>
</reference>
<dbReference type="Pfam" id="PF02566">
    <property type="entry name" value="OsmC"/>
    <property type="match status" value="1"/>
</dbReference>
<dbReference type="Gene3D" id="3.30.300.20">
    <property type="match status" value="1"/>
</dbReference>
<dbReference type="RefSeq" id="WP_329510410.1">
    <property type="nucleotide sequence ID" value="NZ_BAAAYZ010000271.1"/>
</dbReference>